<evidence type="ECO:0000259" key="1">
    <source>
        <dbReference type="SMART" id="SM00849"/>
    </source>
</evidence>
<feature type="domain" description="Metallo-beta-lactamase" evidence="1">
    <location>
        <begin position="21"/>
        <end position="216"/>
    </location>
</feature>
<dbReference type="Proteomes" id="UP001164909">
    <property type="component" value="Chromosome"/>
</dbReference>
<keyword evidence="3" id="KW-1185">Reference proteome</keyword>
<dbReference type="InterPro" id="IPR036866">
    <property type="entry name" value="RibonucZ/Hydroxyglut_hydro"/>
</dbReference>
<dbReference type="InterPro" id="IPR001279">
    <property type="entry name" value="Metallo-B-lactamas"/>
</dbReference>
<dbReference type="PANTHER" id="PTHR42663:SF6">
    <property type="entry name" value="HYDROLASE C777.06C-RELATED"/>
    <property type="match status" value="1"/>
</dbReference>
<dbReference type="SMART" id="SM00849">
    <property type="entry name" value="Lactamase_B"/>
    <property type="match status" value="1"/>
</dbReference>
<dbReference type="Pfam" id="PF23023">
    <property type="entry name" value="Anti-Pycsar_Apyc1"/>
    <property type="match status" value="1"/>
</dbReference>
<proteinExistence type="predicted"/>
<gene>
    <name evidence="2" type="ORF">OTK00_000777</name>
</gene>
<accession>A0ABY7BRG8</accession>
<evidence type="ECO:0000313" key="2">
    <source>
        <dbReference type="EMBL" id="WAM34562.1"/>
    </source>
</evidence>
<reference evidence="2" key="1">
    <citation type="submission" date="2022-12" db="EMBL/GenBank/DDBJ databases">
        <authorList>
            <person name="Bing R.G."/>
            <person name="Willard D.J."/>
            <person name="Manesh M.J.H."/>
            <person name="Laemthong T."/>
            <person name="Crosby J.R."/>
            <person name="Kelly R.M."/>
        </authorList>
    </citation>
    <scope>NUCLEOTIDE SEQUENCE</scope>
    <source>
        <strain evidence="2">DSM 8990</strain>
    </source>
</reference>
<dbReference type="PANTHER" id="PTHR42663">
    <property type="entry name" value="HYDROLASE C777.06C-RELATED-RELATED"/>
    <property type="match status" value="1"/>
</dbReference>
<dbReference type="RefSeq" id="WP_045169129.1">
    <property type="nucleotide sequence ID" value="NZ_CP113865.1"/>
</dbReference>
<protein>
    <submittedName>
        <fullName evidence="2">MBL fold metallo-hydrolase</fullName>
    </submittedName>
</protein>
<name>A0ABY7BRG8_9FIRM</name>
<sequence length="239" mass="27513">MKNHPVLNFLGIGSAFNTNFNNTSAYFEHEDSLFLIDCGEGIFETLYKMKLLQKYPNINILITHTHPDHVATLGHLILYCFYELNKKARILFPEESLILSFLSSIGVAEKTFDLIPLKNSLIYEDKITIIPVRQIHVTDIPCFGYLIETEESNFFYSGDAKTIDEIIIDRFLKDEIKFLYQDTCSENHNGTGPHLSLEELSLLIPSEKRNRVFCIHLDSNFDFKLALSLGFQIPEQIQI</sequence>
<dbReference type="SUPFAM" id="SSF56281">
    <property type="entry name" value="Metallo-hydrolase/oxidoreductase"/>
    <property type="match status" value="1"/>
</dbReference>
<dbReference type="Gene3D" id="3.60.15.10">
    <property type="entry name" value="Ribonuclease Z/Hydroxyacylglutathione hydrolase-like"/>
    <property type="match status" value="1"/>
</dbReference>
<dbReference type="EMBL" id="CP113865">
    <property type="protein sequence ID" value="WAM34562.1"/>
    <property type="molecule type" value="Genomic_DNA"/>
</dbReference>
<evidence type="ECO:0000313" key="3">
    <source>
        <dbReference type="Proteomes" id="UP001164909"/>
    </source>
</evidence>
<organism evidence="2 3">
    <name type="scientific">Caldicellulosiruptor morganii</name>
    <dbReference type="NCBI Taxonomy" id="1387555"/>
    <lineage>
        <taxon>Bacteria</taxon>
        <taxon>Bacillati</taxon>
        <taxon>Bacillota</taxon>
        <taxon>Bacillota incertae sedis</taxon>
        <taxon>Caldicellulosiruptorales</taxon>
        <taxon>Caldicellulosiruptoraceae</taxon>
        <taxon>Caldicellulosiruptor</taxon>
    </lineage>
</organism>